<dbReference type="Proteomes" id="UP000178602">
    <property type="component" value="Unassembled WGS sequence"/>
</dbReference>
<evidence type="ECO:0000256" key="2">
    <source>
        <dbReference type="ARBA" id="ARBA00044777"/>
    </source>
</evidence>
<dbReference type="InterPro" id="IPR003768">
    <property type="entry name" value="ScpA"/>
</dbReference>
<evidence type="ECO:0000313" key="3">
    <source>
        <dbReference type="EMBL" id="OGC27527.1"/>
    </source>
</evidence>
<proteinExistence type="predicted"/>
<dbReference type="Gene3D" id="6.10.250.2410">
    <property type="match status" value="1"/>
</dbReference>
<dbReference type="Pfam" id="PF02616">
    <property type="entry name" value="SMC_ScpA"/>
    <property type="match status" value="1"/>
</dbReference>
<dbReference type="AlphaFoldDB" id="A0A1F4T4R1"/>
<protein>
    <recommendedName>
        <fullName evidence="2">Segregation and condensation protein A</fullName>
    </recommendedName>
</protein>
<sequence>MMTEGALLNRENYQIKLEVFSGPFDLLLKAIDDGKLEVAVVSISDIISSYFEYWKNFKPGLIAASDFLYMAAYLIELKTRGLLPVRQAEDEAENDLKIEESLISHIHEYAAYKRIAINLRQRKERFDKIYSRHEGEKVEKEIKLVDVSLRDLVVAFKKVYDEAVERENVLRIKPEEITLEERIVEIREILTRSPAGVPFEELFIRKTRLEVVVTFLAILELAKQGNLEIKQDRRFATIMISLGAQSGAGGESNGNN</sequence>
<reference evidence="3 4" key="1">
    <citation type="journal article" date="2016" name="Nat. Commun.">
        <title>Thousands of microbial genomes shed light on interconnected biogeochemical processes in an aquifer system.</title>
        <authorList>
            <person name="Anantharaman K."/>
            <person name="Brown C.T."/>
            <person name="Hug L.A."/>
            <person name="Sharon I."/>
            <person name="Castelle C.J."/>
            <person name="Probst A.J."/>
            <person name="Thomas B.C."/>
            <person name="Singh A."/>
            <person name="Wilkins M.J."/>
            <person name="Karaoz U."/>
            <person name="Brodie E.L."/>
            <person name="Williams K.H."/>
            <person name="Hubbard S.S."/>
            <person name="Banfield J.F."/>
        </authorList>
    </citation>
    <scope>NUCLEOTIDE SEQUENCE [LARGE SCALE GENOMIC DNA]</scope>
</reference>
<dbReference type="Gene3D" id="1.10.10.580">
    <property type="entry name" value="Structural maintenance of chromosome 1. Chain E"/>
    <property type="match status" value="1"/>
</dbReference>
<comment type="caution">
    <text evidence="3">The sequence shown here is derived from an EMBL/GenBank/DDBJ whole genome shotgun (WGS) entry which is preliminary data.</text>
</comment>
<name>A0A1F4T4R1_UNCSA</name>
<gene>
    <name evidence="3" type="ORF">A3K49_00685</name>
</gene>
<organism evidence="3 4">
    <name type="scientific">candidate division WOR-1 bacterium RIFOXYC12_FULL_54_18</name>
    <dbReference type="NCBI Taxonomy" id="1802584"/>
    <lineage>
        <taxon>Bacteria</taxon>
        <taxon>Bacillati</taxon>
        <taxon>Saganbacteria</taxon>
    </lineage>
</organism>
<keyword evidence="1" id="KW-0159">Chromosome partition</keyword>
<evidence type="ECO:0000256" key="1">
    <source>
        <dbReference type="ARBA" id="ARBA00022829"/>
    </source>
</evidence>
<dbReference type="GO" id="GO:0007059">
    <property type="term" value="P:chromosome segregation"/>
    <property type="evidence" value="ECO:0007669"/>
    <property type="project" value="UniProtKB-KW"/>
</dbReference>
<evidence type="ECO:0000313" key="4">
    <source>
        <dbReference type="Proteomes" id="UP000178602"/>
    </source>
</evidence>
<dbReference type="PANTHER" id="PTHR33969:SF2">
    <property type="entry name" value="SEGREGATION AND CONDENSATION PROTEIN A"/>
    <property type="match status" value="1"/>
</dbReference>
<dbReference type="PANTHER" id="PTHR33969">
    <property type="entry name" value="SEGREGATION AND CONDENSATION PROTEIN A"/>
    <property type="match status" value="1"/>
</dbReference>
<dbReference type="InterPro" id="IPR023093">
    <property type="entry name" value="ScpA-like_C"/>
</dbReference>
<accession>A0A1F4T4R1</accession>
<dbReference type="EMBL" id="MEUG01000001">
    <property type="protein sequence ID" value="OGC27527.1"/>
    <property type="molecule type" value="Genomic_DNA"/>
</dbReference>